<proteinExistence type="predicted"/>
<keyword evidence="2" id="KW-1185">Reference proteome</keyword>
<dbReference type="AlphaFoldDB" id="A0A183NNJ6"/>
<dbReference type="Proteomes" id="UP000269396">
    <property type="component" value="Unassembled WGS sequence"/>
</dbReference>
<organism evidence="1 2">
    <name type="scientific">Schistosoma mattheei</name>
    <dbReference type="NCBI Taxonomy" id="31246"/>
    <lineage>
        <taxon>Eukaryota</taxon>
        <taxon>Metazoa</taxon>
        <taxon>Spiralia</taxon>
        <taxon>Lophotrochozoa</taxon>
        <taxon>Platyhelminthes</taxon>
        <taxon>Trematoda</taxon>
        <taxon>Digenea</taxon>
        <taxon>Strigeidida</taxon>
        <taxon>Schistosomatoidea</taxon>
        <taxon>Schistosomatidae</taxon>
        <taxon>Schistosoma</taxon>
    </lineage>
</organism>
<dbReference type="EMBL" id="UZAL01007361">
    <property type="protein sequence ID" value="VDO98080.1"/>
    <property type="molecule type" value="Genomic_DNA"/>
</dbReference>
<sequence length="51" mass="6338">MYVFLFNYSVPWQQKLKLLEKLELRLVKYVFRVTDLVILIKMIIILILLYY</sequence>
<accession>A0A183NNJ6</accession>
<name>A0A183NNJ6_9TREM</name>
<protein>
    <submittedName>
        <fullName evidence="1">Uncharacterized protein</fullName>
    </submittedName>
</protein>
<reference evidence="1 2" key="1">
    <citation type="submission" date="2018-11" db="EMBL/GenBank/DDBJ databases">
        <authorList>
            <consortium name="Pathogen Informatics"/>
        </authorList>
    </citation>
    <scope>NUCLEOTIDE SEQUENCE [LARGE SCALE GENOMIC DNA]</scope>
    <source>
        <strain>Denwood</strain>
        <strain evidence="2">Zambia</strain>
    </source>
</reference>
<evidence type="ECO:0000313" key="2">
    <source>
        <dbReference type="Proteomes" id="UP000269396"/>
    </source>
</evidence>
<evidence type="ECO:0000313" key="1">
    <source>
        <dbReference type="EMBL" id="VDO98080.1"/>
    </source>
</evidence>
<gene>
    <name evidence="1" type="ORF">SMTD_LOCUS3683</name>
</gene>